<dbReference type="PANTHER" id="PTHR21646">
    <property type="entry name" value="UBIQUITIN CARBOXYL-TERMINAL HYDROLASE"/>
    <property type="match status" value="1"/>
</dbReference>
<name>A0A9D4T033_RHISA</name>
<dbReference type="VEuPathDB" id="VectorBase:RSAN_056839"/>
<reference evidence="1" key="1">
    <citation type="journal article" date="2020" name="Cell">
        <title>Large-Scale Comparative Analyses of Tick Genomes Elucidate Their Genetic Diversity and Vector Capacities.</title>
        <authorList>
            <consortium name="Tick Genome and Microbiome Consortium (TIGMIC)"/>
            <person name="Jia N."/>
            <person name="Wang J."/>
            <person name="Shi W."/>
            <person name="Du L."/>
            <person name="Sun Y."/>
            <person name="Zhan W."/>
            <person name="Jiang J.F."/>
            <person name="Wang Q."/>
            <person name="Zhang B."/>
            <person name="Ji P."/>
            <person name="Bell-Sakyi L."/>
            <person name="Cui X.M."/>
            <person name="Yuan T.T."/>
            <person name="Jiang B.G."/>
            <person name="Yang W.F."/>
            <person name="Lam T.T."/>
            <person name="Chang Q.C."/>
            <person name="Ding S.J."/>
            <person name="Wang X.J."/>
            <person name="Zhu J.G."/>
            <person name="Ruan X.D."/>
            <person name="Zhao L."/>
            <person name="Wei J.T."/>
            <person name="Ye R.Z."/>
            <person name="Que T.C."/>
            <person name="Du C.H."/>
            <person name="Zhou Y.H."/>
            <person name="Cheng J.X."/>
            <person name="Dai P.F."/>
            <person name="Guo W.B."/>
            <person name="Han X.H."/>
            <person name="Huang E.J."/>
            <person name="Li L.F."/>
            <person name="Wei W."/>
            <person name="Gao Y.C."/>
            <person name="Liu J.Z."/>
            <person name="Shao H.Z."/>
            <person name="Wang X."/>
            <person name="Wang C.C."/>
            <person name="Yang T.C."/>
            <person name="Huo Q.B."/>
            <person name="Li W."/>
            <person name="Chen H.Y."/>
            <person name="Chen S.E."/>
            <person name="Zhou L.G."/>
            <person name="Ni X.B."/>
            <person name="Tian J.H."/>
            <person name="Sheng Y."/>
            <person name="Liu T."/>
            <person name="Pan Y.S."/>
            <person name="Xia L.Y."/>
            <person name="Li J."/>
            <person name="Zhao F."/>
            <person name="Cao W.C."/>
        </authorList>
    </citation>
    <scope>NUCLEOTIDE SEQUENCE</scope>
    <source>
        <strain evidence="1">Rsan-2018</strain>
    </source>
</reference>
<keyword evidence="2" id="KW-1185">Reference proteome</keyword>
<reference evidence="1" key="2">
    <citation type="submission" date="2021-09" db="EMBL/GenBank/DDBJ databases">
        <authorList>
            <person name="Jia N."/>
            <person name="Wang J."/>
            <person name="Shi W."/>
            <person name="Du L."/>
            <person name="Sun Y."/>
            <person name="Zhan W."/>
            <person name="Jiang J."/>
            <person name="Wang Q."/>
            <person name="Zhang B."/>
            <person name="Ji P."/>
            <person name="Sakyi L.B."/>
            <person name="Cui X."/>
            <person name="Yuan T."/>
            <person name="Jiang B."/>
            <person name="Yang W."/>
            <person name="Lam T.T.-Y."/>
            <person name="Chang Q."/>
            <person name="Ding S."/>
            <person name="Wang X."/>
            <person name="Zhu J."/>
            <person name="Ruan X."/>
            <person name="Zhao L."/>
            <person name="Wei J."/>
            <person name="Que T."/>
            <person name="Du C."/>
            <person name="Cheng J."/>
            <person name="Dai P."/>
            <person name="Han X."/>
            <person name="Huang E."/>
            <person name="Gao Y."/>
            <person name="Liu J."/>
            <person name="Shao H."/>
            <person name="Ye R."/>
            <person name="Li L."/>
            <person name="Wei W."/>
            <person name="Wang X."/>
            <person name="Wang C."/>
            <person name="Huo Q."/>
            <person name="Li W."/>
            <person name="Guo W."/>
            <person name="Chen H."/>
            <person name="Chen S."/>
            <person name="Zhou L."/>
            <person name="Zhou L."/>
            <person name="Ni X."/>
            <person name="Tian J."/>
            <person name="Zhou Y."/>
            <person name="Sheng Y."/>
            <person name="Liu T."/>
            <person name="Pan Y."/>
            <person name="Xia L."/>
            <person name="Li J."/>
            <person name="Zhao F."/>
            <person name="Cao W."/>
        </authorList>
    </citation>
    <scope>NUCLEOTIDE SEQUENCE</scope>
    <source>
        <strain evidence="1">Rsan-2018</strain>
        <tissue evidence="1">Larvae</tissue>
    </source>
</reference>
<evidence type="ECO:0000313" key="1">
    <source>
        <dbReference type="EMBL" id="KAH7961798.1"/>
    </source>
</evidence>
<protein>
    <submittedName>
        <fullName evidence="1">Uncharacterized protein</fullName>
    </submittedName>
</protein>
<organism evidence="1 2">
    <name type="scientific">Rhipicephalus sanguineus</name>
    <name type="common">Brown dog tick</name>
    <name type="synonym">Ixodes sanguineus</name>
    <dbReference type="NCBI Taxonomy" id="34632"/>
    <lineage>
        <taxon>Eukaryota</taxon>
        <taxon>Metazoa</taxon>
        <taxon>Ecdysozoa</taxon>
        <taxon>Arthropoda</taxon>
        <taxon>Chelicerata</taxon>
        <taxon>Arachnida</taxon>
        <taxon>Acari</taxon>
        <taxon>Parasitiformes</taxon>
        <taxon>Ixodida</taxon>
        <taxon>Ixodoidea</taxon>
        <taxon>Ixodidae</taxon>
        <taxon>Rhipicephalinae</taxon>
        <taxon>Rhipicephalus</taxon>
        <taxon>Rhipicephalus</taxon>
    </lineage>
</organism>
<dbReference type="SUPFAM" id="SSF54001">
    <property type="entry name" value="Cysteine proteinases"/>
    <property type="match status" value="1"/>
</dbReference>
<dbReference type="InterPro" id="IPR050185">
    <property type="entry name" value="Ub_carboxyl-term_hydrolase"/>
</dbReference>
<comment type="caution">
    <text evidence="1">The sequence shown here is derived from an EMBL/GenBank/DDBJ whole genome shotgun (WGS) entry which is preliminary data.</text>
</comment>
<evidence type="ECO:0000313" key="2">
    <source>
        <dbReference type="Proteomes" id="UP000821837"/>
    </source>
</evidence>
<dbReference type="Gene3D" id="3.90.70.10">
    <property type="entry name" value="Cysteine proteinases"/>
    <property type="match status" value="1"/>
</dbReference>
<proteinExistence type="predicted"/>
<accession>A0A9D4T033</accession>
<sequence>MERQIDVTYVPLGGGDPVPYRVRVPKREKVRSLVEALTSQLEEPPPHGIALAELAHNGHMVQRILDEDMAVRCIGEGDREVFAFALGPWVEEEVKEDENVPKEECLPPGARAWHSEPDLDFHGESGQLQARASVPRGVQRVLENGPKYSYQPSATRSQLVAMVRDVASRASEPDRERAIADGVDCLLRTVSDKPGKKPPIKKIVKCLKEEGLAVVEADKEAIPKLSGAPALLAGAPSAFLCNLPVKAEAEFVPLSRMSSQRHRSRLVTVPLLFCLEGGQPWRAPTLLRVPCHCPASQLYTAAAAHLPPEACFTLSLVDAWGQRCSRCLPSRCGGCEVARVGWVSLQPGDCLALCCLDDDGPSRRDAWPRPATSGTARPSGSLSLYDCLQAFSESETLDEHNPWFCPVCQRNQRARKTLSIWRSPDTLMVYLKR</sequence>
<dbReference type="PANTHER" id="PTHR21646:SF35">
    <property type="match status" value="1"/>
</dbReference>
<dbReference type="AlphaFoldDB" id="A0A9D4T033"/>
<dbReference type="Proteomes" id="UP000821837">
    <property type="component" value="Chromosome 3"/>
</dbReference>
<dbReference type="EMBL" id="JABSTV010001249">
    <property type="protein sequence ID" value="KAH7961798.1"/>
    <property type="molecule type" value="Genomic_DNA"/>
</dbReference>
<dbReference type="InterPro" id="IPR038765">
    <property type="entry name" value="Papain-like_cys_pep_sf"/>
</dbReference>
<gene>
    <name evidence="1" type="ORF">HPB52_012161</name>
</gene>